<feature type="region of interest" description="Disordered" evidence="1">
    <location>
        <begin position="178"/>
        <end position="220"/>
    </location>
</feature>
<reference evidence="2 3" key="1">
    <citation type="journal article" date="2019" name="Nat. Ecol. Evol.">
        <title>Megaphylogeny resolves global patterns of mushroom evolution.</title>
        <authorList>
            <person name="Varga T."/>
            <person name="Krizsan K."/>
            <person name="Foldi C."/>
            <person name="Dima B."/>
            <person name="Sanchez-Garcia M."/>
            <person name="Sanchez-Ramirez S."/>
            <person name="Szollosi G.J."/>
            <person name="Szarkandi J.G."/>
            <person name="Papp V."/>
            <person name="Albert L."/>
            <person name="Andreopoulos W."/>
            <person name="Angelini C."/>
            <person name="Antonin V."/>
            <person name="Barry K.W."/>
            <person name="Bougher N.L."/>
            <person name="Buchanan P."/>
            <person name="Buyck B."/>
            <person name="Bense V."/>
            <person name="Catcheside P."/>
            <person name="Chovatia M."/>
            <person name="Cooper J."/>
            <person name="Damon W."/>
            <person name="Desjardin D."/>
            <person name="Finy P."/>
            <person name="Geml J."/>
            <person name="Haridas S."/>
            <person name="Hughes K."/>
            <person name="Justo A."/>
            <person name="Karasinski D."/>
            <person name="Kautmanova I."/>
            <person name="Kiss B."/>
            <person name="Kocsube S."/>
            <person name="Kotiranta H."/>
            <person name="LaButti K.M."/>
            <person name="Lechner B.E."/>
            <person name="Liimatainen K."/>
            <person name="Lipzen A."/>
            <person name="Lukacs Z."/>
            <person name="Mihaltcheva S."/>
            <person name="Morgado L.N."/>
            <person name="Niskanen T."/>
            <person name="Noordeloos M.E."/>
            <person name="Ohm R.A."/>
            <person name="Ortiz-Santana B."/>
            <person name="Ovrebo C."/>
            <person name="Racz N."/>
            <person name="Riley R."/>
            <person name="Savchenko A."/>
            <person name="Shiryaev A."/>
            <person name="Soop K."/>
            <person name="Spirin V."/>
            <person name="Szebenyi C."/>
            <person name="Tomsovsky M."/>
            <person name="Tulloss R.E."/>
            <person name="Uehling J."/>
            <person name="Grigoriev I.V."/>
            <person name="Vagvolgyi C."/>
            <person name="Papp T."/>
            <person name="Martin F.M."/>
            <person name="Miettinen O."/>
            <person name="Hibbett D.S."/>
            <person name="Nagy L.G."/>
        </authorList>
    </citation>
    <scope>NUCLEOTIDE SEQUENCE [LARGE SCALE GENOMIC DNA]</scope>
    <source>
        <strain evidence="2 3">CBS 121175</strain>
    </source>
</reference>
<gene>
    <name evidence="2" type="ORF">FA15DRAFT_116162</name>
</gene>
<feature type="compositionally biased region" description="Low complexity" evidence="1">
    <location>
        <begin position="178"/>
        <end position="194"/>
    </location>
</feature>
<evidence type="ECO:0000313" key="3">
    <source>
        <dbReference type="Proteomes" id="UP000307440"/>
    </source>
</evidence>
<accession>A0A5C3KXG4</accession>
<feature type="compositionally biased region" description="Low complexity" evidence="1">
    <location>
        <begin position="90"/>
        <end position="105"/>
    </location>
</feature>
<feature type="region of interest" description="Disordered" evidence="1">
    <location>
        <begin position="128"/>
        <end position="155"/>
    </location>
</feature>
<feature type="compositionally biased region" description="Basic and acidic residues" evidence="1">
    <location>
        <begin position="204"/>
        <end position="220"/>
    </location>
</feature>
<dbReference type="Proteomes" id="UP000307440">
    <property type="component" value="Unassembled WGS sequence"/>
</dbReference>
<name>A0A5C3KXG4_COPMA</name>
<evidence type="ECO:0000313" key="2">
    <source>
        <dbReference type="EMBL" id="TFK20628.1"/>
    </source>
</evidence>
<protein>
    <submittedName>
        <fullName evidence="2">Uncharacterized protein</fullName>
    </submittedName>
</protein>
<keyword evidence="3" id="KW-1185">Reference proteome</keyword>
<dbReference type="AlphaFoldDB" id="A0A5C3KXG4"/>
<feature type="region of interest" description="Disordered" evidence="1">
    <location>
        <begin position="84"/>
        <end position="112"/>
    </location>
</feature>
<dbReference type="EMBL" id="ML210293">
    <property type="protein sequence ID" value="TFK20628.1"/>
    <property type="molecule type" value="Genomic_DNA"/>
</dbReference>
<proteinExistence type="predicted"/>
<sequence length="220" mass="24026">MLLGPHHDPSQGMQHNYARHYDQIYSPYGRAYDAHQHLMQPTSLTMPPYSAGGSSFEQGRMSSISPVEMDTNLGMLTETNGEYSTINFPSSGDPSSSLRTSRSASHGNSSYSYLDPSLLQNLRFTETPELRPRSHSPTSVLRQPGGIPQASHRVSGRVQSMFSNSTSVRSAAHLNLPASGHFRSHSSSVSPASGQYAVSNPDSDSSRDNGRPTSENRHLY</sequence>
<evidence type="ECO:0000256" key="1">
    <source>
        <dbReference type="SAM" id="MobiDB-lite"/>
    </source>
</evidence>
<organism evidence="2 3">
    <name type="scientific">Coprinopsis marcescibilis</name>
    <name type="common">Agaric fungus</name>
    <name type="synonym">Psathyrella marcescibilis</name>
    <dbReference type="NCBI Taxonomy" id="230819"/>
    <lineage>
        <taxon>Eukaryota</taxon>
        <taxon>Fungi</taxon>
        <taxon>Dikarya</taxon>
        <taxon>Basidiomycota</taxon>
        <taxon>Agaricomycotina</taxon>
        <taxon>Agaricomycetes</taxon>
        <taxon>Agaricomycetidae</taxon>
        <taxon>Agaricales</taxon>
        <taxon>Agaricineae</taxon>
        <taxon>Psathyrellaceae</taxon>
        <taxon>Coprinopsis</taxon>
    </lineage>
</organism>